<dbReference type="HOGENOM" id="CLU_555244_0_0_6"/>
<dbReference type="EMBL" id="CP007142">
    <property type="protein sequence ID" value="AJQ94608.1"/>
    <property type="molecule type" value="Genomic_DNA"/>
</dbReference>
<proteinExistence type="predicted"/>
<gene>
    <name evidence="1" type="ORF">YC6258_02570</name>
</gene>
<keyword evidence="2" id="KW-1185">Reference proteome</keyword>
<dbReference type="AlphaFoldDB" id="A0A0C5VMP3"/>
<evidence type="ECO:0000313" key="2">
    <source>
        <dbReference type="Proteomes" id="UP000032266"/>
    </source>
</evidence>
<name>A0A0C5VMP3_9GAMM</name>
<reference evidence="1 2" key="1">
    <citation type="submission" date="2014-01" db="EMBL/GenBank/DDBJ databases">
        <title>Full genme sequencing of cellulolytic bacterium Gynuella sunshinyii YC6258T gen. nov., sp. nov.</title>
        <authorList>
            <person name="Khan H."/>
            <person name="Chung E.J."/>
            <person name="Chung Y.R."/>
        </authorList>
    </citation>
    <scope>NUCLEOTIDE SEQUENCE [LARGE SCALE GENOMIC DNA]</scope>
    <source>
        <strain evidence="1 2">YC6258</strain>
    </source>
</reference>
<organism evidence="1 2">
    <name type="scientific">Gynuella sunshinyii YC6258</name>
    <dbReference type="NCBI Taxonomy" id="1445510"/>
    <lineage>
        <taxon>Bacteria</taxon>
        <taxon>Pseudomonadati</taxon>
        <taxon>Pseudomonadota</taxon>
        <taxon>Gammaproteobacteria</taxon>
        <taxon>Oceanospirillales</taxon>
        <taxon>Saccharospirillaceae</taxon>
        <taxon>Gynuella</taxon>
    </lineage>
</organism>
<protein>
    <recommendedName>
        <fullName evidence="3">PilZ domain-containing protein</fullName>
    </recommendedName>
</protein>
<accession>A0A0C5VMP3</accession>
<dbReference type="Proteomes" id="UP000032266">
    <property type="component" value="Chromosome"/>
</dbReference>
<dbReference type="STRING" id="1445510.YC6258_02570"/>
<dbReference type="KEGG" id="gsn:YC6258_02570"/>
<evidence type="ECO:0000313" key="1">
    <source>
        <dbReference type="EMBL" id="AJQ94608.1"/>
    </source>
</evidence>
<evidence type="ECO:0008006" key="3">
    <source>
        <dbReference type="Google" id="ProtNLM"/>
    </source>
</evidence>
<sequence length="491" mass="55439">MSFNDLRLNLPQAFTPLSGEQEHRMSIHLVDTLCTDTLCVEGSIPRELLYTLNRCEVDSNTRLQLSAKTIELFISNKTPIKNSLTSDYYSQLVTEISNACKWLLNNNSSIPTDHIANLYHRAIYMIGEEIKQYYEQYAPAPNHLWGQIHRLFEHAQLHRFDHQIDEALNCSLINTYKRLVLLAIAGPYQFSQQESEDLNLWLNSYAGLIEFSHQIGQNLNPEHYYIDLARDASILGYQQVESKGLTEFSILAVNPLPVYEQLKKDLKSIRQGNMAQVKGLSDHDPISCFLLLKKALAIWSKSTSRKTERISCQKTAEVVFGLHNIHGKLRHKYNSSSTKQGTVTNDSLQGACIQLPLTEASKISVGDLINYELKENENTYRYLAIVRWVQRQSNQFILGIEFINGKAQPVSVKSGGQQIEAILISFASEDSLVTDSGVYRNGSIVKVKLPNQSFTLNAYSGPLISRHSGVDHFRIRRASAYQQTIPAAASG</sequence>